<dbReference type="InterPro" id="IPR001667">
    <property type="entry name" value="DDH_dom"/>
</dbReference>
<evidence type="ECO:0000259" key="1">
    <source>
        <dbReference type="Pfam" id="PF01368"/>
    </source>
</evidence>
<dbReference type="PANTHER" id="PTHR47618">
    <property type="entry name" value="BIFUNCTIONAL OLIGORIBONUCLEASE AND PAP PHOSPHATASE NRNA"/>
    <property type="match status" value="1"/>
</dbReference>
<dbReference type="Pfam" id="PF01368">
    <property type="entry name" value="DHH"/>
    <property type="match status" value="1"/>
</dbReference>
<dbReference type="EMBL" id="PEBX01000184">
    <property type="protein sequence ID" value="PTQ55137.1"/>
    <property type="molecule type" value="Genomic_DNA"/>
</dbReference>
<protein>
    <submittedName>
        <fullName evidence="3">3'-to-5' oligoribonuclease A</fullName>
    </submittedName>
</protein>
<evidence type="ECO:0000313" key="4">
    <source>
        <dbReference type="Proteomes" id="UP000244338"/>
    </source>
</evidence>
<proteinExistence type="predicted"/>
<name>A0A2R6XXI7_9BACL</name>
<sequence>MGEQGSVHPERSKQSVERSFYEWLKGLERAQVLVVSHVRPDGDALGAQTAMAQILKLFHIESVLVNEDAPPRRFDYLPGYRDMRRSVDTPLPGAPYQYVIFVDAADRERIGKALSLLAPEAEIVNIDHHATNDHYGHINLVKPEASSTCEVIYDWIRSTRLPVSVELATCLYTGYITDTGGFRYQNTTPKVLRDAAELVQFGASPYEIAEHALEAISWEKIKLLQKALATLKLFASGKIAFLEVTQSMLEETGTTLDDAEGLVHYGLNIEGVEVAALFREQTDGIKVSLRSRRAVDVSKVAQQFGGGGHVRAAGLTLHMPLDEAKRTMAETLLTVLHHVPLS</sequence>
<dbReference type="InterPro" id="IPR038763">
    <property type="entry name" value="DHH_sf"/>
</dbReference>
<reference evidence="4" key="1">
    <citation type="journal article" date="2018" name="Sci. Rep.">
        <title>Lignite coal burning seam in the remote Altai Mountains harbors a hydrogen-driven thermophilic microbial community.</title>
        <authorList>
            <person name="Kadnikov V.V."/>
            <person name="Mardanov A.V."/>
            <person name="Ivasenko D.A."/>
            <person name="Antsiferov D.V."/>
            <person name="Beletsky A.V."/>
            <person name="Karnachuk O.V."/>
            <person name="Ravin N.V."/>
        </authorList>
    </citation>
    <scope>NUCLEOTIDE SEQUENCE [LARGE SCALE GENOMIC DNA]</scope>
</reference>
<dbReference type="GO" id="GO:0003676">
    <property type="term" value="F:nucleic acid binding"/>
    <property type="evidence" value="ECO:0007669"/>
    <property type="project" value="InterPro"/>
</dbReference>
<dbReference type="Gene3D" id="3.90.1640.10">
    <property type="entry name" value="inorganic pyrophosphatase (n-terminal core)"/>
    <property type="match status" value="1"/>
</dbReference>
<dbReference type="InterPro" id="IPR003156">
    <property type="entry name" value="DHHA1_dom"/>
</dbReference>
<dbReference type="Proteomes" id="UP000244338">
    <property type="component" value="Unassembled WGS sequence"/>
</dbReference>
<dbReference type="PANTHER" id="PTHR47618:SF1">
    <property type="entry name" value="BIFUNCTIONAL OLIGORIBONUCLEASE AND PAP PHOSPHATASE NRNA"/>
    <property type="match status" value="1"/>
</dbReference>
<dbReference type="InterPro" id="IPR051319">
    <property type="entry name" value="Oligoribo/pAp-PDE_c-di-AMP_PDE"/>
</dbReference>
<comment type="caution">
    <text evidence="3">The sequence shown here is derived from an EMBL/GenBank/DDBJ whole genome shotgun (WGS) entry which is preliminary data.</text>
</comment>
<feature type="domain" description="DDH" evidence="1">
    <location>
        <begin position="31"/>
        <end position="174"/>
    </location>
</feature>
<feature type="domain" description="DHHA1" evidence="2">
    <location>
        <begin position="249"/>
        <end position="319"/>
    </location>
</feature>
<dbReference type="AlphaFoldDB" id="A0A2R6XXI7"/>
<dbReference type="Pfam" id="PF02272">
    <property type="entry name" value="DHHA1"/>
    <property type="match status" value="1"/>
</dbReference>
<organism evidence="3 4">
    <name type="scientific">Candidatus Carbonibacillus altaicus</name>
    <dbReference type="NCBI Taxonomy" id="2163959"/>
    <lineage>
        <taxon>Bacteria</taxon>
        <taxon>Bacillati</taxon>
        <taxon>Bacillota</taxon>
        <taxon>Bacilli</taxon>
        <taxon>Bacillales</taxon>
        <taxon>Candidatus Carbonibacillus</taxon>
    </lineage>
</organism>
<evidence type="ECO:0000259" key="2">
    <source>
        <dbReference type="Pfam" id="PF02272"/>
    </source>
</evidence>
<dbReference type="SUPFAM" id="SSF64182">
    <property type="entry name" value="DHH phosphoesterases"/>
    <property type="match status" value="1"/>
</dbReference>
<evidence type="ECO:0000313" key="3">
    <source>
        <dbReference type="EMBL" id="PTQ55137.1"/>
    </source>
</evidence>
<gene>
    <name evidence="3" type="ORF">BSOLF_0118</name>
</gene>
<accession>A0A2R6XXI7</accession>
<dbReference type="Gene3D" id="3.10.310.30">
    <property type="match status" value="1"/>
</dbReference>